<evidence type="ECO:0000313" key="9">
    <source>
        <dbReference type="Proteomes" id="UP000688137"/>
    </source>
</evidence>
<dbReference type="EC" id="5.2.1.8" evidence="2 5"/>
<dbReference type="EMBL" id="CAJJDM010000029">
    <property type="protein sequence ID" value="CAD8060735.1"/>
    <property type="molecule type" value="Genomic_DNA"/>
</dbReference>
<feature type="chain" id="PRO_5035716142" description="peptidylprolyl isomerase" evidence="6">
    <location>
        <begin position="17"/>
        <end position="136"/>
    </location>
</feature>
<evidence type="ECO:0000259" key="7">
    <source>
        <dbReference type="PROSITE" id="PS50059"/>
    </source>
</evidence>
<keyword evidence="9" id="KW-1185">Reference proteome</keyword>
<proteinExistence type="predicted"/>
<evidence type="ECO:0000313" key="8">
    <source>
        <dbReference type="EMBL" id="CAD8060735.1"/>
    </source>
</evidence>
<organism evidence="8 9">
    <name type="scientific">Paramecium primaurelia</name>
    <dbReference type="NCBI Taxonomy" id="5886"/>
    <lineage>
        <taxon>Eukaryota</taxon>
        <taxon>Sar</taxon>
        <taxon>Alveolata</taxon>
        <taxon>Ciliophora</taxon>
        <taxon>Intramacronucleata</taxon>
        <taxon>Oligohymenophorea</taxon>
        <taxon>Peniculida</taxon>
        <taxon>Parameciidae</taxon>
        <taxon>Paramecium</taxon>
    </lineage>
</organism>
<protein>
    <recommendedName>
        <fullName evidence="2 5">peptidylprolyl isomerase</fullName>
        <ecNumber evidence="2 5">5.2.1.8</ecNumber>
    </recommendedName>
</protein>
<sequence length="136" mass="15208">MNKFLLLSLIISISLASLDDQDLIQKYSIKIHERGSNSNYPEKGDTVKVHYTGKLLDGTKFDSSKDRNQPFEFKVGIGQVIKCWDEVVQNLTLGDKVTVICPSATAYGNRGAGRVIPPNSDLQFDIEMLGFRDQEL</sequence>
<dbReference type="Proteomes" id="UP000688137">
    <property type="component" value="Unassembled WGS sequence"/>
</dbReference>
<dbReference type="GO" id="GO:0003755">
    <property type="term" value="F:peptidyl-prolyl cis-trans isomerase activity"/>
    <property type="evidence" value="ECO:0007669"/>
    <property type="project" value="UniProtKB-KW"/>
</dbReference>
<dbReference type="AlphaFoldDB" id="A0A8S1L3C9"/>
<comment type="catalytic activity">
    <reaction evidence="1 5">
        <text>[protein]-peptidylproline (omega=180) = [protein]-peptidylproline (omega=0)</text>
        <dbReference type="Rhea" id="RHEA:16237"/>
        <dbReference type="Rhea" id="RHEA-COMP:10747"/>
        <dbReference type="Rhea" id="RHEA-COMP:10748"/>
        <dbReference type="ChEBI" id="CHEBI:83833"/>
        <dbReference type="ChEBI" id="CHEBI:83834"/>
        <dbReference type="EC" id="5.2.1.8"/>
    </reaction>
</comment>
<keyword evidence="4 5" id="KW-0413">Isomerase</keyword>
<keyword evidence="3 5" id="KW-0697">Rotamase</keyword>
<evidence type="ECO:0000256" key="3">
    <source>
        <dbReference type="ARBA" id="ARBA00023110"/>
    </source>
</evidence>
<evidence type="ECO:0000256" key="5">
    <source>
        <dbReference type="PROSITE-ProRule" id="PRU00277"/>
    </source>
</evidence>
<dbReference type="PANTHER" id="PTHR10516">
    <property type="entry name" value="PEPTIDYL-PROLYL CIS-TRANS ISOMERASE"/>
    <property type="match status" value="1"/>
</dbReference>
<dbReference type="InterPro" id="IPR050689">
    <property type="entry name" value="FKBP-type_PPIase"/>
</dbReference>
<name>A0A8S1L3C9_PARPR</name>
<dbReference type="Pfam" id="PF00254">
    <property type="entry name" value="FKBP_C"/>
    <property type="match status" value="1"/>
</dbReference>
<dbReference type="FunFam" id="3.10.50.40:FF:000025">
    <property type="entry name" value="Peptidylprolyl isomerase"/>
    <property type="match status" value="1"/>
</dbReference>
<feature type="signal peptide" evidence="6">
    <location>
        <begin position="1"/>
        <end position="16"/>
    </location>
</feature>
<dbReference type="InterPro" id="IPR001179">
    <property type="entry name" value="PPIase_FKBP_dom"/>
</dbReference>
<evidence type="ECO:0000256" key="2">
    <source>
        <dbReference type="ARBA" id="ARBA00013194"/>
    </source>
</evidence>
<keyword evidence="6" id="KW-0732">Signal</keyword>
<reference evidence="8" key="1">
    <citation type="submission" date="2021-01" db="EMBL/GenBank/DDBJ databases">
        <authorList>
            <consortium name="Genoscope - CEA"/>
            <person name="William W."/>
        </authorList>
    </citation>
    <scope>NUCLEOTIDE SEQUENCE</scope>
</reference>
<dbReference type="GO" id="GO:0005737">
    <property type="term" value="C:cytoplasm"/>
    <property type="evidence" value="ECO:0007669"/>
    <property type="project" value="TreeGrafter"/>
</dbReference>
<evidence type="ECO:0000256" key="1">
    <source>
        <dbReference type="ARBA" id="ARBA00000971"/>
    </source>
</evidence>
<dbReference type="PROSITE" id="PS50059">
    <property type="entry name" value="FKBP_PPIASE"/>
    <property type="match status" value="1"/>
</dbReference>
<dbReference type="PANTHER" id="PTHR10516:SF443">
    <property type="entry name" value="FK506-BINDING PROTEIN 59-RELATED"/>
    <property type="match status" value="1"/>
</dbReference>
<comment type="caution">
    <text evidence="8">The sequence shown here is derived from an EMBL/GenBank/DDBJ whole genome shotgun (WGS) entry which is preliminary data.</text>
</comment>
<dbReference type="OMA" id="FTSMNNQ"/>
<evidence type="ECO:0000256" key="6">
    <source>
        <dbReference type="SAM" id="SignalP"/>
    </source>
</evidence>
<feature type="domain" description="PPIase FKBP-type" evidence="7">
    <location>
        <begin position="44"/>
        <end position="132"/>
    </location>
</feature>
<evidence type="ECO:0000256" key="4">
    <source>
        <dbReference type="ARBA" id="ARBA00023235"/>
    </source>
</evidence>
<gene>
    <name evidence="8" type="ORF">PPRIM_AZ9-3.1.T0300285</name>
</gene>
<accession>A0A8S1L3C9</accession>